<comment type="cofactor">
    <cofactor evidence="6">
        <name>Fe(2+)</name>
        <dbReference type="ChEBI" id="CHEBI:29033"/>
    </cofactor>
    <text evidence="6">Binds 1 Fe(2+) ion.</text>
</comment>
<dbReference type="GO" id="GO:0042586">
    <property type="term" value="F:peptide deformylase activity"/>
    <property type="evidence" value="ECO:0007669"/>
    <property type="project" value="UniProtKB-UniRule"/>
</dbReference>
<dbReference type="EMBL" id="RXZH01000012">
    <property type="protein sequence ID" value="RTZ13974.1"/>
    <property type="molecule type" value="Genomic_DNA"/>
</dbReference>
<dbReference type="CDD" id="cd00487">
    <property type="entry name" value="Pep_deformylase"/>
    <property type="match status" value="1"/>
</dbReference>
<comment type="similarity">
    <text evidence="1 6">Belongs to the polypeptide deformylase family.</text>
</comment>
<sequence length="198" mass="22693">MPYKMSRIEPTRFILIRHSSTFRVYMSVLQVLTFPDDRLRTVAKPVAEVTPEIQKFVDDMIETMYDEEGIGLAATQVDFHQRIVVIDVSETRDEPMVLINPEIIEKRGEDGIEEGCLSVPGARAEVMRAAEVTVKALNRDGEEFTFEADDLLAICVQHELDHLEGKLFVDYLSPLKRKRIQDKLAKIKRFNEKNANKA</sequence>
<evidence type="ECO:0000256" key="6">
    <source>
        <dbReference type="HAMAP-Rule" id="MF_00163"/>
    </source>
</evidence>
<comment type="catalytic activity">
    <reaction evidence="6">
        <text>N-terminal N-formyl-L-methionyl-[peptide] + H2O = N-terminal L-methionyl-[peptide] + formate</text>
        <dbReference type="Rhea" id="RHEA:24420"/>
        <dbReference type="Rhea" id="RHEA-COMP:10639"/>
        <dbReference type="Rhea" id="RHEA-COMP:10640"/>
        <dbReference type="ChEBI" id="CHEBI:15377"/>
        <dbReference type="ChEBI" id="CHEBI:15740"/>
        <dbReference type="ChEBI" id="CHEBI:49298"/>
        <dbReference type="ChEBI" id="CHEBI:64731"/>
        <dbReference type="EC" id="3.5.1.88"/>
    </reaction>
</comment>
<organism evidence="7 8">
    <name type="scientific">Vibrio aquaticus</name>
    <dbReference type="NCBI Taxonomy" id="2496559"/>
    <lineage>
        <taxon>Bacteria</taxon>
        <taxon>Pseudomonadati</taxon>
        <taxon>Pseudomonadota</taxon>
        <taxon>Gammaproteobacteria</taxon>
        <taxon>Vibrionales</taxon>
        <taxon>Vibrionaceae</taxon>
        <taxon>Vibrio</taxon>
    </lineage>
</organism>
<dbReference type="InterPro" id="IPR023635">
    <property type="entry name" value="Peptide_deformylase"/>
</dbReference>
<evidence type="ECO:0000256" key="5">
    <source>
        <dbReference type="ARBA" id="ARBA00023004"/>
    </source>
</evidence>
<proteinExistence type="inferred from homology"/>
<keyword evidence="2 6" id="KW-0479">Metal-binding</keyword>
<dbReference type="EC" id="3.5.1.88" evidence="6"/>
<feature type="binding site" evidence="6">
    <location>
        <position position="116"/>
    </location>
    <ligand>
        <name>Fe cation</name>
        <dbReference type="ChEBI" id="CHEBI:24875"/>
    </ligand>
</feature>
<dbReference type="SUPFAM" id="SSF56420">
    <property type="entry name" value="Peptide deformylase"/>
    <property type="match status" value="1"/>
</dbReference>
<dbReference type="Pfam" id="PF01327">
    <property type="entry name" value="Pep_deformylase"/>
    <property type="match status" value="1"/>
</dbReference>
<dbReference type="PANTHER" id="PTHR10458">
    <property type="entry name" value="PEPTIDE DEFORMYLASE"/>
    <property type="match status" value="1"/>
</dbReference>
<evidence type="ECO:0000256" key="1">
    <source>
        <dbReference type="ARBA" id="ARBA00010759"/>
    </source>
</evidence>
<accession>A0A3S0MLF5</accession>
<dbReference type="PRINTS" id="PR01576">
    <property type="entry name" value="PDEFORMYLASE"/>
</dbReference>
<dbReference type="OrthoDB" id="9804313at2"/>
<dbReference type="GO" id="GO:0006412">
    <property type="term" value="P:translation"/>
    <property type="evidence" value="ECO:0007669"/>
    <property type="project" value="UniProtKB-UniRule"/>
</dbReference>
<keyword evidence="4 6" id="KW-0648">Protein biosynthesis</keyword>
<evidence type="ECO:0000256" key="4">
    <source>
        <dbReference type="ARBA" id="ARBA00022917"/>
    </source>
</evidence>
<comment type="function">
    <text evidence="6">Removes the formyl group from the N-terminal Met of newly synthesized proteins. Requires at least a dipeptide for an efficient rate of reaction. N-terminal L-methionine is a prerequisite for activity but the enzyme has broad specificity at other positions.</text>
</comment>
<protein>
    <recommendedName>
        <fullName evidence="6">Peptide deformylase</fullName>
        <shortName evidence="6">PDF</shortName>
        <ecNumber evidence="6">3.5.1.88</ecNumber>
    </recommendedName>
    <alternativeName>
        <fullName evidence="6">Polypeptide deformylase</fullName>
    </alternativeName>
</protein>
<evidence type="ECO:0000313" key="8">
    <source>
        <dbReference type="Proteomes" id="UP000268973"/>
    </source>
</evidence>
<dbReference type="NCBIfam" id="TIGR00079">
    <property type="entry name" value="pept_deformyl"/>
    <property type="match status" value="1"/>
</dbReference>
<name>A0A3S0MLF5_9VIBR</name>
<dbReference type="AlphaFoldDB" id="A0A3S0MLF5"/>
<evidence type="ECO:0000256" key="2">
    <source>
        <dbReference type="ARBA" id="ARBA00022723"/>
    </source>
</evidence>
<evidence type="ECO:0000313" key="7">
    <source>
        <dbReference type="EMBL" id="RTZ13974.1"/>
    </source>
</evidence>
<dbReference type="InterPro" id="IPR036821">
    <property type="entry name" value="Peptide_deformylase_sf"/>
</dbReference>
<dbReference type="PIRSF" id="PIRSF004749">
    <property type="entry name" value="Pep_def"/>
    <property type="match status" value="1"/>
</dbReference>
<dbReference type="Proteomes" id="UP000268973">
    <property type="component" value="Unassembled WGS sequence"/>
</dbReference>
<comment type="caution">
    <text evidence="7">The sequence shown here is derived from an EMBL/GenBank/DDBJ whole genome shotgun (WGS) entry which is preliminary data.</text>
</comment>
<feature type="binding site" evidence="6">
    <location>
        <position position="158"/>
    </location>
    <ligand>
        <name>Fe cation</name>
        <dbReference type="ChEBI" id="CHEBI:24875"/>
    </ligand>
</feature>
<dbReference type="Gene3D" id="3.90.45.10">
    <property type="entry name" value="Peptide deformylase"/>
    <property type="match status" value="1"/>
</dbReference>
<evidence type="ECO:0000256" key="3">
    <source>
        <dbReference type="ARBA" id="ARBA00022801"/>
    </source>
</evidence>
<dbReference type="HAMAP" id="MF_00163">
    <property type="entry name" value="Pep_deformylase"/>
    <property type="match status" value="1"/>
</dbReference>
<feature type="binding site" evidence="6">
    <location>
        <position position="162"/>
    </location>
    <ligand>
        <name>Fe cation</name>
        <dbReference type="ChEBI" id="CHEBI:24875"/>
    </ligand>
</feature>
<dbReference type="PANTHER" id="PTHR10458:SF21">
    <property type="entry name" value="PEPTIDE DEFORMYLASE"/>
    <property type="match status" value="1"/>
</dbReference>
<gene>
    <name evidence="6 7" type="primary">def</name>
    <name evidence="7" type="ORF">EJ063_18080</name>
</gene>
<dbReference type="NCBIfam" id="NF001159">
    <property type="entry name" value="PRK00150.1-3"/>
    <property type="match status" value="1"/>
</dbReference>
<keyword evidence="5 6" id="KW-0408">Iron</keyword>
<keyword evidence="3 6" id="KW-0378">Hydrolase</keyword>
<keyword evidence="8" id="KW-1185">Reference proteome</keyword>
<dbReference type="GO" id="GO:0046872">
    <property type="term" value="F:metal ion binding"/>
    <property type="evidence" value="ECO:0007669"/>
    <property type="project" value="UniProtKB-KW"/>
</dbReference>
<feature type="active site" evidence="6">
    <location>
        <position position="159"/>
    </location>
</feature>
<dbReference type="FunFam" id="3.90.45.10:FF:000001">
    <property type="entry name" value="Peptide deformylase"/>
    <property type="match status" value="1"/>
</dbReference>
<reference evidence="7 8" key="1">
    <citation type="submission" date="2018-12" db="EMBL/GenBank/DDBJ databases">
        <title>Vibrio sp. isolated from China Sea.</title>
        <authorList>
            <person name="Li Y."/>
        </authorList>
    </citation>
    <scope>NUCLEOTIDE SEQUENCE [LARGE SCALE GENOMIC DNA]</scope>
    <source>
        <strain evidence="7 8">BEI207</strain>
    </source>
</reference>